<sequence>MFLGLVRTASNAVFLLAGWTENDRNPSQTRPRLSSFSLVVATGPGDGYRNKKREQFSGQLTVIGPNQRDLKNEFYFEASCGRCFRVGSCRLQRICCRHDQDRRCWPDDRCQCHFW</sequence>
<proteinExistence type="predicted"/>
<reference evidence="1" key="1">
    <citation type="submission" date="2016-01" db="EMBL/GenBank/DDBJ databases">
        <authorList>
            <person name="Regsiter A."/>
            <person name="william w."/>
        </authorList>
    </citation>
    <scope>NUCLEOTIDE SEQUENCE</scope>
    <source>
        <strain evidence="1">NCPPB 1641</strain>
    </source>
</reference>
<evidence type="ECO:0000313" key="2">
    <source>
        <dbReference type="Proteomes" id="UP000192140"/>
    </source>
</evidence>
<comment type="caution">
    <text evidence="1">The sequence shown here is derived from an EMBL/GenBank/DDBJ whole genome shotgun (WGS) entry which is preliminary data.</text>
</comment>
<accession>A0A1S7U630</accession>
<name>A0A1S7U630_9HYPH</name>
<dbReference type="AlphaFoldDB" id="A0A1S7U630"/>
<evidence type="ECO:0000313" key="1">
    <source>
        <dbReference type="EMBL" id="CVI62360.1"/>
    </source>
</evidence>
<dbReference type="EMBL" id="FCNP01000043">
    <property type="protein sequence ID" value="CVI62360.1"/>
    <property type="molecule type" value="Genomic_DNA"/>
</dbReference>
<protein>
    <submittedName>
        <fullName evidence="1">Uncharacterized protein</fullName>
    </submittedName>
</protein>
<dbReference type="Proteomes" id="UP000192140">
    <property type="component" value="Unassembled WGS sequence"/>
</dbReference>
<organism evidence="1 2">
    <name type="scientific">Agrobacterium deltaense NCPPB 1641</name>
    <dbReference type="NCBI Taxonomy" id="1183425"/>
    <lineage>
        <taxon>Bacteria</taxon>
        <taxon>Pseudomonadati</taxon>
        <taxon>Pseudomonadota</taxon>
        <taxon>Alphaproteobacteria</taxon>
        <taxon>Hyphomicrobiales</taxon>
        <taxon>Rhizobiaceae</taxon>
        <taxon>Rhizobium/Agrobacterium group</taxon>
        <taxon>Agrobacterium</taxon>
    </lineage>
</organism>
<gene>
    <name evidence="1" type="ORF">AGR7A_Lc50154</name>
</gene>
<keyword evidence="2" id="KW-1185">Reference proteome</keyword>